<gene>
    <name evidence="1" type="ORF">PEDI_15470</name>
</gene>
<sequence length="84" mass="9390">MGIHCPKAVPFVFGTNNGQVAVELFYSGSAFWDFHALIVVEAKHHRFLNKNTLPHIEEGCLFLEKLISFLYPSHSHGPVNVAVN</sequence>
<dbReference type="AlphaFoldDB" id="A0AAN4VZ29"/>
<dbReference type="EMBL" id="BQKE01000001">
    <property type="protein sequence ID" value="GJM60995.1"/>
    <property type="molecule type" value="Genomic_DNA"/>
</dbReference>
<name>A0AAN4VZ29_9BACT</name>
<evidence type="ECO:0000313" key="1">
    <source>
        <dbReference type="EMBL" id="GJM60995.1"/>
    </source>
</evidence>
<comment type="caution">
    <text evidence="1">The sequence shown here is derived from an EMBL/GenBank/DDBJ whole genome shotgun (WGS) entry which is preliminary data.</text>
</comment>
<reference evidence="1 2" key="1">
    <citation type="submission" date="2021-12" db="EMBL/GenBank/DDBJ databases">
        <title>Genome sequencing of bacteria with rrn-lacking chromosome and rrn-plasmid.</title>
        <authorList>
            <person name="Anda M."/>
            <person name="Iwasaki W."/>
        </authorList>
    </citation>
    <scope>NUCLEOTIDE SEQUENCE [LARGE SCALE GENOMIC DNA]</scope>
    <source>
        <strain evidence="1 2">NBRC 15940</strain>
    </source>
</reference>
<evidence type="ECO:0000313" key="2">
    <source>
        <dbReference type="Proteomes" id="UP001310022"/>
    </source>
</evidence>
<dbReference type="Proteomes" id="UP001310022">
    <property type="component" value="Unassembled WGS sequence"/>
</dbReference>
<protein>
    <submittedName>
        <fullName evidence="1">Uncharacterized protein</fullName>
    </submittedName>
</protein>
<keyword evidence="2" id="KW-1185">Reference proteome</keyword>
<proteinExistence type="predicted"/>
<accession>A0AAN4VZ29</accession>
<organism evidence="1 2">
    <name type="scientific">Persicobacter diffluens</name>
    <dbReference type="NCBI Taxonomy" id="981"/>
    <lineage>
        <taxon>Bacteria</taxon>
        <taxon>Pseudomonadati</taxon>
        <taxon>Bacteroidota</taxon>
        <taxon>Cytophagia</taxon>
        <taxon>Cytophagales</taxon>
        <taxon>Persicobacteraceae</taxon>
        <taxon>Persicobacter</taxon>
    </lineage>
</organism>